<dbReference type="GO" id="GO:0016787">
    <property type="term" value="F:hydrolase activity"/>
    <property type="evidence" value="ECO:0007669"/>
    <property type="project" value="UniProtKB-UniRule"/>
</dbReference>
<keyword evidence="8" id="KW-1185">Reference proteome</keyword>
<dbReference type="PANTHER" id="PTHR14226">
    <property type="entry name" value="NEUROPATHY TARGET ESTERASE/SWISS CHEESE D.MELANOGASTER"/>
    <property type="match status" value="1"/>
</dbReference>
<evidence type="ECO:0000256" key="2">
    <source>
        <dbReference type="ARBA" id="ARBA00022963"/>
    </source>
</evidence>
<evidence type="ECO:0000256" key="5">
    <source>
        <dbReference type="SAM" id="SignalP"/>
    </source>
</evidence>
<evidence type="ECO:0000313" key="8">
    <source>
        <dbReference type="Proteomes" id="UP000006431"/>
    </source>
</evidence>
<reference evidence="7 8" key="1">
    <citation type="journal article" date="2012" name="Proc. Natl. Acad. Sci. U.S.A.">
        <title>Genome and physiology of a model Epsilonproteobacterium responsible for sulfide detoxification in marine oxygen depletion zones.</title>
        <authorList>
            <person name="Grote J."/>
            <person name="Schott T."/>
            <person name="Bruckner C.G."/>
            <person name="Glockner F.O."/>
            <person name="Jost G."/>
            <person name="Teeling H."/>
            <person name="Labrenz M."/>
            <person name="Jurgens K."/>
        </authorList>
    </citation>
    <scope>NUCLEOTIDE SEQUENCE [LARGE SCALE GENOMIC DNA]</scope>
    <source>
        <strain evidence="7 8">GD1</strain>
    </source>
</reference>
<dbReference type="AlphaFoldDB" id="B6BJM6"/>
<dbReference type="GO" id="GO:0016042">
    <property type="term" value="P:lipid catabolic process"/>
    <property type="evidence" value="ECO:0007669"/>
    <property type="project" value="UniProtKB-UniRule"/>
</dbReference>
<dbReference type="HOGENOM" id="CLU_048550_0_0_7"/>
<gene>
    <name evidence="7" type="ORF">SMGD1_2749</name>
</gene>
<dbReference type="Proteomes" id="UP000006431">
    <property type="component" value="Unassembled WGS sequence"/>
</dbReference>
<feature type="chain" id="PRO_5002843218" evidence="5">
    <location>
        <begin position="24"/>
        <end position="397"/>
    </location>
</feature>
<feature type="signal peptide" evidence="5">
    <location>
        <begin position="1"/>
        <end position="23"/>
    </location>
</feature>
<accession>B6BJM6</accession>
<dbReference type="PROSITE" id="PS51635">
    <property type="entry name" value="PNPLA"/>
    <property type="match status" value="1"/>
</dbReference>
<name>B6BJM6_SULGG</name>
<sequence length="397" mass="45333">MKKILLSILLPILFLGCTTRPPALPDAHAHKLPWGAIDLDINSKDKSSIKNSLGSILTQKANRYSESNGKVPFDILTLTGGGSRGAFGTGLLIGWTKKGDIPNFDIVTGISTGAVMAPFIFLGKDELKKVEYFYTKMHTDDIFERSWTSFFGYGYIMNAKPLKKLFKRTFDKAFLDKVALEHKKGRRLYIGTTNIDTGQLIVWDMGAIASSDKPDKYQRFCDIVYASSALPIYLPPQYIKVEADGQDYYQMHIDGGIYSQVFMIGLLVNWGEVLDFKKTANTDFDVTLYTVSNRKYRQRDIYKPVEQAPFSIIEAYVLTEMDLLFDRSVYRLYSSCKKKGFKFKMATIPEKMTDVVIEPTEFNSKQMTKLYNIGYQLGKNHVEWKEKISFDEYDNNR</sequence>
<dbReference type="InterPro" id="IPR016035">
    <property type="entry name" value="Acyl_Trfase/lysoPLipase"/>
</dbReference>
<accession>H1FTG2</accession>
<protein>
    <submittedName>
        <fullName evidence="7">Phospholipase, patatin-family</fullName>
    </submittedName>
</protein>
<evidence type="ECO:0000256" key="4">
    <source>
        <dbReference type="PROSITE-ProRule" id="PRU01161"/>
    </source>
</evidence>
<feature type="domain" description="PNPLA" evidence="6">
    <location>
        <begin position="76"/>
        <end position="268"/>
    </location>
</feature>
<comment type="caution">
    <text evidence="7">The sequence shown here is derived from an EMBL/GenBank/DDBJ whole genome shotgun (WGS) entry which is preliminary data.</text>
</comment>
<feature type="active site" description="Nucleophile" evidence="4">
    <location>
        <position position="111"/>
    </location>
</feature>
<feature type="active site" description="Proton acceptor" evidence="4">
    <location>
        <position position="254"/>
    </location>
</feature>
<proteinExistence type="predicted"/>
<evidence type="ECO:0000259" key="6">
    <source>
        <dbReference type="PROSITE" id="PS51635"/>
    </source>
</evidence>
<dbReference type="InterPro" id="IPR050301">
    <property type="entry name" value="NTE"/>
</dbReference>
<feature type="short sequence motif" description="GXSXG" evidence="4">
    <location>
        <begin position="109"/>
        <end position="113"/>
    </location>
</feature>
<keyword evidence="1 4" id="KW-0378">Hydrolase</keyword>
<feature type="short sequence motif" description="DGA/G" evidence="4">
    <location>
        <begin position="254"/>
        <end position="256"/>
    </location>
</feature>
<keyword evidence="3 4" id="KW-0443">Lipid metabolism</keyword>
<keyword evidence="2 4" id="KW-0442">Lipid degradation</keyword>
<dbReference type="EMBL" id="AFRZ01000001">
    <property type="protein sequence ID" value="EHP31271.1"/>
    <property type="molecule type" value="Genomic_DNA"/>
</dbReference>
<dbReference type="SUPFAM" id="SSF52151">
    <property type="entry name" value="FabD/lysophospholipase-like"/>
    <property type="match status" value="1"/>
</dbReference>
<dbReference type="PANTHER" id="PTHR14226:SF74">
    <property type="entry name" value="BLR4684 PROTEIN"/>
    <property type="match status" value="1"/>
</dbReference>
<dbReference type="RefSeq" id="WP_008337578.1">
    <property type="nucleotide sequence ID" value="NZ_AFRZ01000001.1"/>
</dbReference>
<evidence type="ECO:0000256" key="3">
    <source>
        <dbReference type="ARBA" id="ARBA00023098"/>
    </source>
</evidence>
<dbReference type="Gene3D" id="3.40.1090.10">
    <property type="entry name" value="Cytosolic phospholipase A2 catalytic domain"/>
    <property type="match status" value="1"/>
</dbReference>
<keyword evidence="5" id="KW-0732">Signal</keyword>
<evidence type="ECO:0000256" key="1">
    <source>
        <dbReference type="ARBA" id="ARBA00022801"/>
    </source>
</evidence>
<dbReference type="PATRIC" id="fig|929558.5.peg.2739"/>
<dbReference type="PROSITE" id="PS51257">
    <property type="entry name" value="PROKAR_LIPOPROTEIN"/>
    <property type="match status" value="1"/>
</dbReference>
<evidence type="ECO:0000313" key="7">
    <source>
        <dbReference type="EMBL" id="EHP31271.1"/>
    </source>
</evidence>
<dbReference type="OrthoDB" id="323481at2"/>
<dbReference type="Pfam" id="PF01734">
    <property type="entry name" value="Patatin"/>
    <property type="match status" value="1"/>
</dbReference>
<dbReference type="STRING" id="929558.SMGD1_2749"/>
<organism evidence="7 8">
    <name type="scientific">Sulfurimonas gotlandica (strain DSM 19862 / JCM 16533 / GD1)</name>
    <dbReference type="NCBI Taxonomy" id="929558"/>
    <lineage>
        <taxon>Bacteria</taxon>
        <taxon>Pseudomonadati</taxon>
        <taxon>Campylobacterota</taxon>
        <taxon>Epsilonproteobacteria</taxon>
        <taxon>Campylobacterales</taxon>
        <taxon>Sulfurimonadaceae</taxon>
        <taxon>Sulfurimonas</taxon>
    </lineage>
</organism>
<dbReference type="InterPro" id="IPR002641">
    <property type="entry name" value="PNPLA_dom"/>
</dbReference>
<dbReference type="eggNOG" id="COG1752">
    <property type="taxonomic scope" value="Bacteria"/>
</dbReference>
<feature type="short sequence motif" description="GXGXXG" evidence="4">
    <location>
        <begin position="80"/>
        <end position="85"/>
    </location>
</feature>